<feature type="domain" description="Reverse transcriptase" evidence="1">
    <location>
        <begin position="1"/>
        <end position="159"/>
    </location>
</feature>
<comment type="caution">
    <text evidence="2">The sequence shown here is derived from an EMBL/GenBank/DDBJ whole genome shotgun (WGS) entry which is preliminary data.</text>
</comment>
<dbReference type="PANTHER" id="PTHR33116">
    <property type="entry name" value="REVERSE TRANSCRIPTASE ZINC-BINDING DOMAIN-CONTAINING PROTEIN-RELATED-RELATED"/>
    <property type="match status" value="1"/>
</dbReference>
<dbReference type="InterPro" id="IPR043502">
    <property type="entry name" value="DNA/RNA_pol_sf"/>
</dbReference>
<dbReference type="Proteomes" id="UP001281410">
    <property type="component" value="Unassembled WGS sequence"/>
</dbReference>
<dbReference type="EMBL" id="JANJYJ010000008">
    <property type="protein sequence ID" value="KAK3193143.1"/>
    <property type="molecule type" value="Genomic_DNA"/>
</dbReference>
<name>A0AAE0DW89_9ROSI</name>
<evidence type="ECO:0000313" key="3">
    <source>
        <dbReference type="Proteomes" id="UP001281410"/>
    </source>
</evidence>
<gene>
    <name evidence="2" type="ORF">Dsin_024453</name>
</gene>
<evidence type="ECO:0000259" key="1">
    <source>
        <dbReference type="PROSITE" id="PS50878"/>
    </source>
</evidence>
<organism evidence="2 3">
    <name type="scientific">Dipteronia sinensis</name>
    <dbReference type="NCBI Taxonomy" id="43782"/>
    <lineage>
        <taxon>Eukaryota</taxon>
        <taxon>Viridiplantae</taxon>
        <taxon>Streptophyta</taxon>
        <taxon>Embryophyta</taxon>
        <taxon>Tracheophyta</taxon>
        <taxon>Spermatophyta</taxon>
        <taxon>Magnoliopsida</taxon>
        <taxon>eudicotyledons</taxon>
        <taxon>Gunneridae</taxon>
        <taxon>Pentapetalae</taxon>
        <taxon>rosids</taxon>
        <taxon>malvids</taxon>
        <taxon>Sapindales</taxon>
        <taxon>Sapindaceae</taxon>
        <taxon>Hippocastanoideae</taxon>
        <taxon>Acereae</taxon>
        <taxon>Dipteronia</taxon>
    </lineage>
</organism>
<dbReference type="PROSITE" id="PS50878">
    <property type="entry name" value="RT_POL"/>
    <property type="match status" value="1"/>
</dbReference>
<dbReference type="AlphaFoldDB" id="A0AAE0DW89"/>
<evidence type="ECO:0000313" key="2">
    <source>
        <dbReference type="EMBL" id="KAK3193143.1"/>
    </source>
</evidence>
<dbReference type="SUPFAM" id="SSF56672">
    <property type="entry name" value="DNA/RNA polymerases"/>
    <property type="match status" value="1"/>
</dbReference>
<dbReference type="Pfam" id="PF00078">
    <property type="entry name" value="RVT_1"/>
    <property type="match status" value="1"/>
</dbReference>
<protein>
    <recommendedName>
        <fullName evidence="1">Reverse transcriptase domain-containing protein</fullName>
    </recommendedName>
</protein>
<reference evidence="2" key="1">
    <citation type="journal article" date="2023" name="Plant J.">
        <title>Genome sequences and population genomics provide insights into the demographic history, inbreeding, and mutation load of two 'living fossil' tree species of Dipteronia.</title>
        <authorList>
            <person name="Feng Y."/>
            <person name="Comes H.P."/>
            <person name="Chen J."/>
            <person name="Zhu S."/>
            <person name="Lu R."/>
            <person name="Zhang X."/>
            <person name="Li P."/>
            <person name="Qiu J."/>
            <person name="Olsen K.M."/>
            <person name="Qiu Y."/>
        </authorList>
    </citation>
    <scope>NUCLEOTIDE SEQUENCE</scope>
    <source>
        <strain evidence="2">NBL</strain>
    </source>
</reference>
<keyword evidence="3" id="KW-1185">Reference proteome</keyword>
<accession>A0AAE0DW89</accession>
<proteinExistence type="predicted"/>
<sequence length="248" mass="28214">MGFGTKLQEWVSWCIGSPYMSVLVNGCPTKQFFLERGLRQGDPLSPFLFNFVAEVLSSMFFKAKDLGLIKGMGFGANAIHINHLQFADDTVLLIEASVEYLLNAKRILRVFELASGLKINFLKSCLVKIGKKSPSNKEFAYSFRCSLSSLPITYLGLPLGGNSNREAFWQPMIAKVEHRLAPWNRGFLFKGARQCYLVFLHTACRFSESLKEWRRKSKNFRGISFGMMSLFKNVHALDWDSLCQNKLK</sequence>
<dbReference type="InterPro" id="IPR000477">
    <property type="entry name" value="RT_dom"/>
</dbReference>
<dbReference type="PANTHER" id="PTHR33116:SF75">
    <property type="entry name" value="RIBONUCLEASE H PROTEIN"/>
    <property type="match status" value="1"/>
</dbReference>